<evidence type="ECO:0000256" key="3">
    <source>
        <dbReference type="ARBA" id="ARBA00022729"/>
    </source>
</evidence>
<dbReference type="InterPro" id="IPR057739">
    <property type="entry name" value="Glyco_hydro_29_N"/>
</dbReference>
<keyword evidence="4" id="KW-0378">Hydrolase</keyword>
<dbReference type="SMART" id="SM00812">
    <property type="entry name" value="Alpha_L_fucos"/>
    <property type="match status" value="1"/>
</dbReference>
<protein>
    <recommendedName>
        <fullName evidence="2">alpha-L-fucosidase</fullName>
        <ecNumber evidence="2">3.2.1.51</ecNumber>
    </recommendedName>
</protein>
<dbReference type="Pfam" id="PF01120">
    <property type="entry name" value="Alpha_L_fucos"/>
    <property type="match status" value="1"/>
</dbReference>
<dbReference type="GO" id="GO:0004560">
    <property type="term" value="F:alpha-L-fucosidase activity"/>
    <property type="evidence" value="ECO:0007669"/>
    <property type="project" value="InterPro"/>
</dbReference>
<evidence type="ECO:0000256" key="6">
    <source>
        <dbReference type="SAM" id="SignalP"/>
    </source>
</evidence>
<dbReference type="RefSeq" id="WP_091400858.1">
    <property type="nucleotide sequence ID" value="NZ_FNQY01000029.1"/>
</dbReference>
<dbReference type="Gene3D" id="3.20.20.80">
    <property type="entry name" value="Glycosidases"/>
    <property type="match status" value="1"/>
</dbReference>
<evidence type="ECO:0000259" key="7">
    <source>
        <dbReference type="PROSITE" id="PS50022"/>
    </source>
</evidence>
<dbReference type="InterPro" id="IPR000933">
    <property type="entry name" value="Glyco_hydro_29"/>
</dbReference>
<dbReference type="GO" id="GO:0005764">
    <property type="term" value="C:lysosome"/>
    <property type="evidence" value="ECO:0007669"/>
    <property type="project" value="TreeGrafter"/>
</dbReference>
<keyword evidence="5" id="KW-0326">Glycosidase</keyword>
<evidence type="ECO:0000256" key="5">
    <source>
        <dbReference type="ARBA" id="ARBA00023295"/>
    </source>
</evidence>
<evidence type="ECO:0000313" key="8">
    <source>
        <dbReference type="EMBL" id="SEA56833.1"/>
    </source>
</evidence>
<dbReference type="InterPro" id="IPR008979">
    <property type="entry name" value="Galactose-bd-like_sf"/>
</dbReference>
<dbReference type="SUPFAM" id="SSF49785">
    <property type="entry name" value="Galactose-binding domain-like"/>
    <property type="match status" value="2"/>
</dbReference>
<dbReference type="FunFam" id="3.20.20.80:FF:000052">
    <property type="entry name" value="Putative alpha-L-fucosidase 1"/>
    <property type="match status" value="1"/>
</dbReference>
<dbReference type="EC" id="3.2.1.51" evidence="2"/>
<dbReference type="Gene3D" id="2.60.120.260">
    <property type="entry name" value="Galactose-binding domain-like"/>
    <property type="match status" value="2"/>
</dbReference>
<dbReference type="EMBL" id="FNQY01000029">
    <property type="protein sequence ID" value="SEA56833.1"/>
    <property type="molecule type" value="Genomic_DNA"/>
</dbReference>
<dbReference type="STRING" id="551991.SAMN05192529_1297"/>
<dbReference type="PANTHER" id="PTHR10030">
    <property type="entry name" value="ALPHA-L-FUCOSIDASE"/>
    <property type="match status" value="1"/>
</dbReference>
<accession>A0A1H4C907</accession>
<name>A0A1H4C907_9BACT</name>
<evidence type="ECO:0000256" key="2">
    <source>
        <dbReference type="ARBA" id="ARBA00012662"/>
    </source>
</evidence>
<evidence type="ECO:0000256" key="4">
    <source>
        <dbReference type="ARBA" id="ARBA00022801"/>
    </source>
</evidence>
<feature type="signal peptide" evidence="6">
    <location>
        <begin position="1"/>
        <end position="45"/>
    </location>
</feature>
<organism evidence="8 9">
    <name type="scientific">Arachidicoccus rhizosphaerae</name>
    <dbReference type="NCBI Taxonomy" id="551991"/>
    <lineage>
        <taxon>Bacteria</taxon>
        <taxon>Pseudomonadati</taxon>
        <taxon>Bacteroidota</taxon>
        <taxon>Chitinophagia</taxon>
        <taxon>Chitinophagales</taxon>
        <taxon>Chitinophagaceae</taxon>
        <taxon>Arachidicoccus</taxon>
    </lineage>
</organism>
<evidence type="ECO:0000313" key="9">
    <source>
        <dbReference type="Proteomes" id="UP000199041"/>
    </source>
</evidence>
<dbReference type="PANTHER" id="PTHR10030:SF37">
    <property type="entry name" value="ALPHA-L-FUCOSIDASE-RELATED"/>
    <property type="match status" value="1"/>
</dbReference>
<reference evidence="8 9" key="1">
    <citation type="submission" date="2016-10" db="EMBL/GenBank/DDBJ databases">
        <authorList>
            <person name="de Groot N.N."/>
        </authorList>
    </citation>
    <scope>NUCLEOTIDE SEQUENCE [LARGE SCALE GENOMIC DNA]</scope>
    <source>
        <strain evidence="8 9">Vu-144</strain>
    </source>
</reference>
<dbReference type="GO" id="GO:0006004">
    <property type="term" value="P:fucose metabolic process"/>
    <property type="evidence" value="ECO:0007669"/>
    <property type="project" value="TreeGrafter"/>
</dbReference>
<keyword evidence="9" id="KW-1185">Reference proteome</keyword>
<keyword evidence="3 6" id="KW-0732">Signal</keyword>
<dbReference type="GO" id="GO:0016139">
    <property type="term" value="P:glycoside catabolic process"/>
    <property type="evidence" value="ECO:0007669"/>
    <property type="project" value="TreeGrafter"/>
</dbReference>
<dbReference type="Proteomes" id="UP000199041">
    <property type="component" value="Unassembled WGS sequence"/>
</dbReference>
<gene>
    <name evidence="8" type="ORF">SAMN05192529_1297</name>
</gene>
<evidence type="ECO:0000256" key="1">
    <source>
        <dbReference type="ARBA" id="ARBA00007951"/>
    </source>
</evidence>
<dbReference type="AlphaFoldDB" id="A0A1H4C907"/>
<dbReference type="InterPro" id="IPR017853">
    <property type="entry name" value="GH"/>
</dbReference>
<feature type="domain" description="F5/8 type C" evidence="7">
    <location>
        <begin position="508"/>
        <end position="669"/>
    </location>
</feature>
<dbReference type="SUPFAM" id="SSF51445">
    <property type="entry name" value="(Trans)glycosidases"/>
    <property type="match status" value="1"/>
</dbReference>
<dbReference type="InterPro" id="IPR000421">
    <property type="entry name" value="FA58C"/>
</dbReference>
<dbReference type="OrthoDB" id="107551at2"/>
<feature type="chain" id="PRO_5011575887" description="alpha-L-fucosidase" evidence="6">
    <location>
        <begin position="46"/>
        <end position="669"/>
    </location>
</feature>
<dbReference type="PROSITE" id="PS50022">
    <property type="entry name" value="FA58C_3"/>
    <property type="match status" value="1"/>
</dbReference>
<sequence>MEPSTHLRQSNCNPTIKRGLRWQKKAAIKLGLGACLLAAAGSASAQKTVTTAPPAPYGVLPSQNQLNWQQNNLYAFIHFGLNTFTDKEWGYGDEDPALFNPQHFDADQIVKSIAQGGFKAVILTCKHHDGFCLWPTKTTTHNITKSPFRNGKGDLVREIEQACRKYGLKFGVYLSPWDRNAPSYGSQQYVEMYRAQLTELLTQYGDIFEIWHDGANGGDGYYGGARERRNIDRSTYYNWPSVWALERKLQPKALIFGDIGADLRWVGNERGYAGEPCWQTFTPVSNEPGKAPSNGTIKSELSTNGTRNGKYWMPAEVDFSIRPGWFWHASQNDQVRTALNLWDHYFLSAGRGASMLLNVPPDKDGLVYKTDSIELKLFGQLLKETFAKDLAKGARATATNIRGGDKKDFGPQHLFDEDQFSYWSTDDKVHTPEVTVQLKGKQTFDIIRLKENTKLGQRIDSLQVDGWLDGKWQLIAAANSIGSNKLLRLPAKITTDKIRVRIIAAPVCPALSDISLFNQSALVDQLQQQARQQKNTAAGNTKASDWKVSSFQDAKASLATDLDPATVWQAADQTGQLTVEAGKVRSVLGIQYLPASNSKGAIDKYSVSVSTDGKDWHQVASGEFSNILASPVLQSVHFTTPVAARFIRLEALHTADGKPAAIAELSVLE</sequence>
<dbReference type="Pfam" id="PF00754">
    <property type="entry name" value="F5_F8_type_C"/>
    <property type="match status" value="2"/>
</dbReference>
<proteinExistence type="inferred from homology"/>
<comment type="similarity">
    <text evidence="1">Belongs to the glycosyl hydrolase 29 family.</text>
</comment>